<organism evidence="3 4">
    <name type="scientific">Massilia aurea</name>
    <dbReference type="NCBI Taxonomy" id="373040"/>
    <lineage>
        <taxon>Bacteria</taxon>
        <taxon>Pseudomonadati</taxon>
        <taxon>Pseudomonadota</taxon>
        <taxon>Betaproteobacteria</taxon>
        <taxon>Burkholderiales</taxon>
        <taxon>Oxalobacteraceae</taxon>
        <taxon>Telluria group</taxon>
        <taxon>Massilia</taxon>
    </lineage>
</organism>
<name>A0A422QMC3_9BURK</name>
<dbReference type="InterPro" id="IPR002477">
    <property type="entry name" value="Peptidoglycan-bd-like"/>
</dbReference>
<dbReference type="InterPro" id="IPR024408">
    <property type="entry name" value="Muramidase"/>
</dbReference>
<evidence type="ECO:0000259" key="1">
    <source>
        <dbReference type="Pfam" id="PF01471"/>
    </source>
</evidence>
<dbReference type="Proteomes" id="UP000283254">
    <property type="component" value="Unassembled WGS sequence"/>
</dbReference>
<evidence type="ECO:0008006" key="5">
    <source>
        <dbReference type="Google" id="ProtNLM"/>
    </source>
</evidence>
<gene>
    <name evidence="3" type="ORF">NM04_08850</name>
</gene>
<dbReference type="AlphaFoldDB" id="A0A422QMC3"/>
<protein>
    <recommendedName>
        <fullName evidence="5">Peptidoglycan-binding protein</fullName>
    </recommendedName>
</protein>
<dbReference type="Pfam" id="PF11860">
    <property type="entry name" value="Muramidase"/>
    <property type="match status" value="1"/>
</dbReference>
<evidence type="ECO:0000313" key="4">
    <source>
        <dbReference type="Proteomes" id="UP000283254"/>
    </source>
</evidence>
<dbReference type="EMBL" id="JSAB01000072">
    <property type="protein sequence ID" value="RNF31145.1"/>
    <property type="molecule type" value="Genomic_DNA"/>
</dbReference>
<comment type="caution">
    <text evidence="3">The sequence shown here is derived from an EMBL/GenBank/DDBJ whole genome shotgun (WGS) entry which is preliminary data.</text>
</comment>
<dbReference type="Gene3D" id="1.10.101.10">
    <property type="entry name" value="PGBD-like superfamily/PGBD"/>
    <property type="match status" value="1"/>
</dbReference>
<accession>A0A422QMC3</accession>
<dbReference type="OrthoDB" id="1523598at2"/>
<dbReference type="SUPFAM" id="SSF47090">
    <property type="entry name" value="PGBD-like"/>
    <property type="match status" value="1"/>
</dbReference>
<dbReference type="InterPro" id="IPR036365">
    <property type="entry name" value="PGBD-like_sf"/>
</dbReference>
<feature type="domain" description="N-acetylmuramidase" evidence="2">
    <location>
        <begin position="28"/>
        <end position="191"/>
    </location>
</feature>
<sequence>MMTAFQGGAAPLSNAGFERAKQSLEADAESLWALIAVETSGFGFLPDRRPKILFERHVFHRRTGGRHDAHAEISATTVGGHLGGGAEYARLERAMRLDRQAAFDSASWGLGQVMGYHATRLGYPSTEEMVARFCEGEDEQLAAAQRFISANPPLRQAFAQKKWTRVAFFYNGAAYARHGYDRRLAHFHDLYELKGTPSITVRMAQAWLTYLGYRPRGIDGILGQGTEMAVIDFQKAQGLPVTAEPDDATLEQLRLAVANGGAVPPG</sequence>
<dbReference type="InterPro" id="IPR036366">
    <property type="entry name" value="PGBDSf"/>
</dbReference>
<proteinExistence type="predicted"/>
<evidence type="ECO:0000313" key="3">
    <source>
        <dbReference type="EMBL" id="RNF31145.1"/>
    </source>
</evidence>
<evidence type="ECO:0000259" key="2">
    <source>
        <dbReference type="Pfam" id="PF11860"/>
    </source>
</evidence>
<keyword evidence="4" id="KW-1185">Reference proteome</keyword>
<reference evidence="3" key="1">
    <citation type="submission" date="2014-10" db="EMBL/GenBank/DDBJ databases">
        <title>Massilia sp. genome.</title>
        <authorList>
            <person name="Xu B."/>
            <person name="Dai L."/>
            <person name="Huang Z."/>
        </authorList>
    </citation>
    <scope>NUCLEOTIDE SEQUENCE [LARGE SCALE GENOMIC DNA]</scope>
    <source>
        <strain evidence="3">CFS-1</strain>
    </source>
</reference>
<feature type="domain" description="Peptidoglycan binding-like" evidence="1">
    <location>
        <begin position="201"/>
        <end position="253"/>
    </location>
</feature>
<dbReference type="Pfam" id="PF01471">
    <property type="entry name" value="PG_binding_1"/>
    <property type="match status" value="1"/>
</dbReference>